<dbReference type="InterPro" id="IPR036652">
    <property type="entry name" value="YjeF_N_dom_sf"/>
</dbReference>
<evidence type="ECO:0000256" key="9">
    <source>
        <dbReference type="ARBA" id="ARBA00022958"/>
    </source>
</evidence>
<dbReference type="NCBIfam" id="TIGR00196">
    <property type="entry name" value="yjeF_cterm"/>
    <property type="match status" value="1"/>
</dbReference>
<evidence type="ECO:0000256" key="8">
    <source>
        <dbReference type="ARBA" id="ARBA00022857"/>
    </source>
</evidence>
<sequence length="497" mass="53848">MKIFNAAQIREADRLTIIRQGISSGGLMERVGNEVYLWLKNRFPDKETVFHVFCGKGNNGGDGLVIARLLRNDKYTLHLTIAGENTPSPDFAANLEKINREGIPYNTTTEISSYGKGKAVVVDALFGTGLTREPAGEYKGIIEKINNSGAYVVSVDVPSGLFLDRPTGFAVKADEVLTFQFPKLAFFLPGNYRYINKMHIIDIGLDKDFINDTVTGYYFTDKFEAYRLYRPVPYYAHKGTRGHVLVIGGSYGKTGAVHLAARAALTSGCGLVTALVPQCGYVPLQASFPEAMVLTNGETHLQEIAFALKPAAIAIGPGMGTDEETQQALHNFLFDNKIPMVVDADALNILSENLQWLELLPPKSVITPHPKELERLMGTWNDDFDKIDKLKAFSKKHSVIIVAKDARTLVVNGDAVYVNSTGNAALATGGSGDVLAGLITGLIAQQYTPADAAVFGVYLHGLSADIGVAETGTQAFTASSILHYLGRAYLQAESSCQ</sequence>
<dbReference type="Gene3D" id="3.40.50.10260">
    <property type="entry name" value="YjeF N-terminal domain"/>
    <property type="match status" value="1"/>
</dbReference>
<dbReference type="SUPFAM" id="SSF64153">
    <property type="entry name" value="YjeF N-terminal domain-like"/>
    <property type="match status" value="1"/>
</dbReference>
<evidence type="ECO:0000259" key="21">
    <source>
        <dbReference type="PROSITE" id="PS51385"/>
    </source>
</evidence>
<evidence type="ECO:0000256" key="11">
    <source>
        <dbReference type="ARBA" id="ARBA00023235"/>
    </source>
</evidence>
<evidence type="ECO:0000259" key="20">
    <source>
        <dbReference type="PROSITE" id="PS51383"/>
    </source>
</evidence>
<dbReference type="HAMAP" id="MF_01966">
    <property type="entry name" value="NADHX_epimerase"/>
    <property type="match status" value="1"/>
</dbReference>
<evidence type="ECO:0000256" key="1">
    <source>
        <dbReference type="ARBA" id="ARBA00000013"/>
    </source>
</evidence>
<feature type="binding site" evidence="18">
    <location>
        <position position="159"/>
    </location>
    <ligand>
        <name>K(+)</name>
        <dbReference type="ChEBI" id="CHEBI:29103"/>
    </ligand>
</feature>
<evidence type="ECO:0000256" key="7">
    <source>
        <dbReference type="ARBA" id="ARBA00022840"/>
    </source>
</evidence>
<dbReference type="InterPro" id="IPR017953">
    <property type="entry name" value="Carbohydrate_kinase_pred_CS"/>
</dbReference>
<feature type="binding site" evidence="17">
    <location>
        <begin position="404"/>
        <end position="408"/>
    </location>
    <ligand>
        <name>AMP</name>
        <dbReference type="ChEBI" id="CHEBI:456215"/>
    </ligand>
</feature>
<evidence type="ECO:0000256" key="17">
    <source>
        <dbReference type="HAMAP-Rule" id="MF_01965"/>
    </source>
</evidence>
<keyword evidence="11 18" id="KW-0413">Isomerase</keyword>
<dbReference type="GO" id="GO:0052856">
    <property type="term" value="F:NAD(P)HX epimerase activity"/>
    <property type="evidence" value="ECO:0007669"/>
    <property type="project" value="UniProtKB-UniRule"/>
</dbReference>
<dbReference type="SUPFAM" id="SSF53613">
    <property type="entry name" value="Ribokinase-like"/>
    <property type="match status" value="1"/>
</dbReference>
<comment type="similarity">
    <text evidence="17">Belongs to the NnrD/CARKD family.</text>
</comment>
<evidence type="ECO:0000256" key="6">
    <source>
        <dbReference type="ARBA" id="ARBA00022741"/>
    </source>
</evidence>
<dbReference type="PROSITE" id="PS01050">
    <property type="entry name" value="YJEF_C_2"/>
    <property type="match status" value="1"/>
</dbReference>
<comment type="similarity">
    <text evidence="18">Belongs to the NnrE/AIBP family.</text>
</comment>
<comment type="caution">
    <text evidence="22">The sequence shown here is derived from an EMBL/GenBank/DDBJ whole genome shotgun (WGS) entry which is preliminary data.</text>
</comment>
<feature type="binding site" evidence="17">
    <location>
        <position position="432"/>
    </location>
    <ligand>
        <name>AMP</name>
        <dbReference type="ChEBI" id="CHEBI:456215"/>
    </ligand>
</feature>
<comment type="catalytic activity">
    <reaction evidence="15 17 19">
        <text>(6S)-NADHX + ADP = AMP + phosphate + NADH + H(+)</text>
        <dbReference type="Rhea" id="RHEA:32223"/>
        <dbReference type="ChEBI" id="CHEBI:15378"/>
        <dbReference type="ChEBI" id="CHEBI:43474"/>
        <dbReference type="ChEBI" id="CHEBI:57945"/>
        <dbReference type="ChEBI" id="CHEBI:64074"/>
        <dbReference type="ChEBI" id="CHEBI:456215"/>
        <dbReference type="ChEBI" id="CHEBI:456216"/>
        <dbReference type="EC" id="4.2.1.136"/>
    </reaction>
</comment>
<comment type="function">
    <text evidence="18">Catalyzes the epimerization of the S- and R-forms of NAD(P)HX, a damaged form of NAD(P)H that is a result of enzymatic or heat-dependent hydration. This is a prerequisite for the S-specific NAD(P)H-hydrate dehydratase to allow the repair of both epimers of NAD(P)HX.</text>
</comment>
<evidence type="ECO:0000256" key="18">
    <source>
        <dbReference type="HAMAP-Rule" id="MF_01966"/>
    </source>
</evidence>
<feature type="domain" description="YjeF N-terminal" evidence="21">
    <location>
        <begin position="9"/>
        <end position="211"/>
    </location>
</feature>
<dbReference type="EC" id="5.1.99.6" evidence="19"/>
<dbReference type="InterPro" id="IPR029056">
    <property type="entry name" value="Ribokinase-like"/>
</dbReference>
<keyword evidence="10 17" id="KW-0520">NAD</keyword>
<dbReference type="PANTHER" id="PTHR12592">
    <property type="entry name" value="ATP-DEPENDENT (S)-NAD(P)H-HYDRATE DEHYDRATASE FAMILY MEMBER"/>
    <property type="match status" value="1"/>
</dbReference>
<keyword evidence="9 18" id="KW-0630">Potassium</keyword>
<evidence type="ECO:0000256" key="5">
    <source>
        <dbReference type="ARBA" id="ARBA00022723"/>
    </source>
</evidence>
<protein>
    <recommendedName>
        <fullName evidence="19">Bifunctional NAD(P)H-hydrate repair enzyme</fullName>
    </recommendedName>
    <alternativeName>
        <fullName evidence="19">Nicotinamide nucleotide repair protein</fullName>
    </alternativeName>
    <domain>
        <recommendedName>
            <fullName evidence="19">ADP-dependent (S)-NAD(P)H-hydrate dehydratase</fullName>
            <ecNumber evidence="19">4.2.1.136</ecNumber>
        </recommendedName>
        <alternativeName>
            <fullName evidence="19">ADP-dependent NAD(P)HX dehydratase</fullName>
        </alternativeName>
    </domain>
    <domain>
        <recommendedName>
            <fullName evidence="19">NAD(P)H-hydrate epimerase</fullName>
            <ecNumber evidence="19">5.1.99.6</ecNumber>
        </recommendedName>
    </domain>
</protein>
<dbReference type="AlphaFoldDB" id="A0A255YRU9"/>
<evidence type="ECO:0000256" key="4">
    <source>
        <dbReference type="ARBA" id="ARBA00009524"/>
    </source>
</evidence>
<feature type="binding site" evidence="17">
    <location>
        <position position="318"/>
    </location>
    <ligand>
        <name>(6S)-NADPHX</name>
        <dbReference type="ChEBI" id="CHEBI:64076"/>
    </ligand>
</feature>
<proteinExistence type="inferred from homology"/>
<dbReference type="Gene3D" id="3.40.1190.20">
    <property type="match status" value="1"/>
</dbReference>
<feature type="binding site" evidence="17">
    <location>
        <position position="369"/>
    </location>
    <ligand>
        <name>(6S)-NADPHX</name>
        <dbReference type="ChEBI" id="CHEBI:64076"/>
    </ligand>
</feature>
<dbReference type="PANTHER" id="PTHR12592:SF0">
    <property type="entry name" value="ATP-DEPENDENT (S)-NAD(P)H-HYDRATE DEHYDRATASE"/>
    <property type="match status" value="1"/>
</dbReference>
<keyword evidence="23" id="KW-1185">Reference proteome</keyword>
<comment type="subunit">
    <text evidence="17">Homotetramer.</text>
</comment>
<evidence type="ECO:0000313" key="23">
    <source>
        <dbReference type="Proteomes" id="UP000216605"/>
    </source>
</evidence>
<dbReference type="GO" id="GO:0046496">
    <property type="term" value="P:nicotinamide nucleotide metabolic process"/>
    <property type="evidence" value="ECO:0007669"/>
    <property type="project" value="UniProtKB-UniRule"/>
</dbReference>
<dbReference type="EMBL" id="NOXV01000305">
    <property type="protein sequence ID" value="OYQ31932.1"/>
    <property type="molecule type" value="Genomic_DNA"/>
</dbReference>
<gene>
    <name evidence="17" type="primary">nnrD</name>
    <name evidence="18" type="synonym">nnrE</name>
    <name evidence="22" type="ORF">CHU92_14915</name>
</gene>
<keyword evidence="6 17" id="KW-0547">Nucleotide-binding</keyword>
<accession>A0A255YRU9</accession>
<dbReference type="Pfam" id="PF03853">
    <property type="entry name" value="YjeF_N"/>
    <property type="match status" value="1"/>
</dbReference>
<keyword evidence="12 17" id="KW-0456">Lyase</keyword>
<evidence type="ECO:0000256" key="14">
    <source>
        <dbReference type="ARBA" id="ARBA00025153"/>
    </source>
</evidence>
<feature type="binding site" evidence="18">
    <location>
        <begin position="58"/>
        <end position="62"/>
    </location>
    <ligand>
        <name>(6S)-NADPHX</name>
        <dbReference type="ChEBI" id="CHEBI:64076"/>
    </ligand>
</feature>
<feature type="binding site" evidence="18">
    <location>
        <begin position="127"/>
        <end position="133"/>
    </location>
    <ligand>
        <name>(6S)-NADPHX</name>
        <dbReference type="ChEBI" id="CHEBI:64076"/>
    </ligand>
</feature>
<evidence type="ECO:0000256" key="12">
    <source>
        <dbReference type="ARBA" id="ARBA00023239"/>
    </source>
</evidence>
<comment type="similarity">
    <text evidence="4 19">In the C-terminal section; belongs to the NnrD/CARKD family.</text>
</comment>
<evidence type="ECO:0000256" key="3">
    <source>
        <dbReference type="ARBA" id="ARBA00006001"/>
    </source>
</evidence>
<comment type="catalytic activity">
    <reaction evidence="1 18 19">
        <text>(6R)-NADHX = (6S)-NADHX</text>
        <dbReference type="Rhea" id="RHEA:32215"/>
        <dbReference type="ChEBI" id="CHEBI:64074"/>
        <dbReference type="ChEBI" id="CHEBI:64075"/>
        <dbReference type="EC" id="5.1.99.6"/>
    </reaction>
</comment>
<dbReference type="RefSeq" id="WP_094416971.1">
    <property type="nucleotide sequence ID" value="NZ_NOXV01000305.1"/>
</dbReference>
<dbReference type="Pfam" id="PF01256">
    <property type="entry name" value="Carb_kinase"/>
    <property type="match status" value="1"/>
</dbReference>
<dbReference type="GO" id="GO:0110051">
    <property type="term" value="P:metabolite repair"/>
    <property type="evidence" value="ECO:0007669"/>
    <property type="project" value="TreeGrafter"/>
</dbReference>
<keyword evidence="13" id="KW-0511">Multifunctional enzyme</keyword>
<feature type="binding site" evidence="17">
    <location>
        <position position="433"/>
    </location>
    <ligand>
        <name>(6S)-NADPHX</name>
        <dbReference type="ChEBI" id="CHEBI:64076"/>
    </ligand>
</feature>
<dbReference type="GO" id="GO:0005524">
    <property type="term" value="F:ATP binding"/>
    <property type="evidence" value="ECO:0007669"/>
    <property type="project" value="UniProtKB-UniRule"/>
</dbReference>
<comment type="function">
    <text evidence="17">Catalyzes the dehydration of the S-form of NAD(P)HX at the expense of ADP, which is converted to AMP. Together with NAD(P)HX epimerase, which catalyzes the epimerization of the S- and R-forms, the enzyme allows the repair of both epimers of NAD(P)HX, a damaged form of NAD(P)H that is a result of enzymatic or heat-dependent hydration.</text>
</comment>
<reference evidence="22 23" key="1">
    <citation type="submission" date="2017-07" db="EMBL/GenBank/DDBJ databases">
        <title>Flavobacterium cyanobacteriorum sp. nov., isolated from cyanobacterial aggregates in a eutrophic lake.</title>
        <authorList>
            <person name="Cai H."/>
        </authorList>
    </citation>
    <scope>NUCLEOTIDE SEQUENCE [LARGE SCALE GENOMIC DNA]</scope>
    <source>
        <strain evidence="22 23">TH021</strain>
    </source>
</reference>
<evidence type="ECO:0000256" key="19">
    <source>
        <dbReference type="PIRNR" id="PIRNR017184"/>
    </source>
</evidence>
<dbReference type="Proteomes" id="UP000216605">
    <property type="component" value="Unassembled WGS sequence"/>
</dbReference>
<comment type="catalytic activity">
    <reaction evidence="2 18 19">
        <text>(6R)-NADPHX = (6S)-NADPHX</text>
        <dbReference type="Rhea" id="RHEA:32227"/>
        <dbReference type="ChEBI" id="CHEBI:64076"/>
        <dbReference type="ChEBI" id="CHEBI:64077"/>
        <dbReference type="EC" id="5.1.99.6"/>
    </reaction>
</comment>
<keyword evidence="7 17" id="KW-0067">ATP-binding</keyword>
<feature type="binding site" evidence="18">
    <location>
        <position position="156"/>
    </location>
    <ligand>
        <name>(6S)-NADPHX</name>
        <dbReference type="ChEBI" id="CHEBI:64076"/>
    </ligand>
</feature>
<evidence type="ECO:0000256" key="15">
    <source>
        <dbReference type="ARBA" id="ARBA00048238"/>
    </source>
</evidence>
<feature type="binding site" evidence="18">
    <location>
        <position position="123"/>
    </location>
    <ligand>
        <name>K(+)</name>
        <dbReference type="ChEBI" id="CHEBI:29103"/>
    </ligand>
</feature>
<feature type="binding site" evidence="17">
    <location>
        <position position="256"/>
    </location>
    <ligand>
        <name>(6S)-NADPHX</name>
        <dbReference type="ChEBI" id="CHEBI:64076"/>
    </ligand>
</feature>
<dbReference type="InterPro" id="IPR004443">
    <property type="entry name" value="YjeF_N_dom"/>
</dbReference>
<dbReference type="GO" id="GO:0046872">
    <property type="term" value="F:metal ion binding"/>
    <property type="evidence" value="ECO:0007669"/>
    <property type="project" value="UniProtKB-UniRule"/>
</dbReference>
<feature type="binding site" evidence="18">
    <location>
        <position position="138"/>
    </location>
    <ligand>
        <name>(6S)-NADPHX</name>
        <dbReference type="ChEBI" id="CHEBI:64076"/>
    </ligand>
</feature>
<organism evidence="22 23">
    <name type="scientific">Flavobacterium cyanobacteriorum</name>
    <dbReference type="NCBI Taxonomy" id="2022802"/>
    <lineage>
        <taxon>Bacteria</taxon>
        <taxon>Pseudomonadati</taxon>
        <taxon>Bacteroidota</taxon>
        <taxon>Flavobacteriia</taxon>
        <taxon>Flavobacteriales</taxon>
        <taxon>Flavobacteriaceae</taxon>
        <taxon>Flavobacterium</taxon>
    </lineage>
</organism>
<evidence type="ECO:0000256" key="16">
    <source>
        <dbReference type="ARBA" id="ARBA00049209"/>
    </source>
</evidence>
<dbReference type="InterPro" id="IPR030677">
    <property type="entry name" value="Nnr"/>
</dbReference>
<dbReference type="EC" id="4.2.1.136" evidence="19"/>
<comment type="function">
    <text evidence="14 19">Bifunctional enzyme that catalyzes the epimerization of the S- and R-forms of NAD(P)HX and the dehydration of the S-form of NAD(P)HX at the expense of ADP, which is converted to AMP. This allows the repair of both epimers of NAD(P)HX, a damaged form of NAD(P)H that is a result of enzymatic or heat-dependent hydration.</text>
</comment>
<dbReference type="PROSITE" id="PS51385">
    <property type="entry name" value="YJEF_N"/>
    <property type="match status" value="1"/>
</dbReference>
<dbReference type="GO" id="GO:0052855">
    <property type="term" value="F:ADP-dependent NAD(P)H-hydrate dehydratase activity"/>
    <property type="evidence" value="ECO:0007669"/>
    <property type="project" value="UniProtKB-UniRule"/>
</dbReference>
<evidence type="ECO:0000256" key="2">
    <source>
        <dbReference type="ARBA" id="ARBA00000909"/>
    </source>
</evidence>
<feature type="domain" description="YjeF C-terminal" evidence="20">
    <location>
        <begin position="221"/>
        <end position="492"/>
    </location>
</feature>
<comment type="cofactor">
    <cofactor evidence="17">
        <name>Mg(2+)</name>
        <dbReference type="ChEBI" id="CHEBI:18420"/>
    </cofactor>
</comment>
<comment type="cofactor">
    <cofactor evidence="18 19">
        <name>K(+)</name>
        <dbReference type="ChEBI" id="CHEBI:29103"/>
    </cofactor>
    <text evidence="18 19">Binds 1 potassium ion per subunit.</text>
</comment>
<comment type="catalytic activity">
    <reaction evidence="16 17 19">
        <text>(6S)-NADPHX + ADP = AMP + phosphate + NADPH + H(+)</text>
        <dbReference type="Rhea" id="RHEA:32235"/>
        <dbReference type="ChEBI" id="CHEBI:15378"/>
        <dbReference type="ChEBI" id="CHEBI:43474"/>
        <dbReference type="ChEBI" id="CHEBI:57783"/>
        <dbReference type="ChEBI" id="CHEBI:64076"/>
        <dbReference type="ChEBI" id="CHEBI:456215"/>
        <dbReference type="ChEBI" id="CHEBI:456216"/>
        <dbReference type="EC" id="4.2.1.136"/>
    </reaction>
</comment>
<dbReference type="PIRSF" id="PIRSF017184">
    <property type="entry name" value="Nnr"/>
    <property type="match status" value="1"/>
</dbReference>
<feature type="binding site" evidence="18">
    <location>
        <position position="59"/>
    </location>
    <ligand>
        <name>K(+)</name>
        <dbReference type="ChEBI" id="CHEBI:29103"/>
    </ligand>
</feature>
<evidence type="ECO:0000256" key="10">
    <source>
        <dbReference type="ARBA" id="ARBA00023027"/>
    </source>
</evidence>
<keyword evidence="5 18" id="KW-0479">Metal-binding</keyword>
<evidence type="ECO:0000256" key="13">
    <source>
        <dbReference type="ARBA" id="ARBA00023268"/>
    </source>
</evidence>
<comment type="similarity">
    <text evidence="3 19">In the N-terminal section; belongs to the NnrE/AIBP family.</text>
</comment>
<keyword evidence="8 17" id="KW-0521">NADP</keyword>
<dbReference type="NCBIfam" id="TIGR00197">
    <property type="entry name" value="yjeF_nterm"/>
    <property type="match status" value="1"/>
</dbReference>
<name>A0A255YRU9_9FLAO</name>
<dbReference type="InterPro" id="IPR000631">
    <property type="entry name" value="CARKD"/>
</dbReference>
<dbReference type="OrthoDB" id="9806925at2"/>
<dbReference type="PROSITE" id="PS51383">
    <property type="entry name" value="YJEF_C_3"/>
    <property type="match status" value="1"/>
</dbReference>
<evidence type="ECO:0000313" key="22">
    <source>
        <dbReference type="EMBL" id="OYQ31932.1"/>
    </source>
</evidence>
<dbReference type="HAMAP" id="MF_01965">
    <property type="entry name" value="NADHX_dehydratase"/>
    <property type="match status" value="1"/>
</dbReference>
<dbReference type="CDD" id="cd01171">
    <property type="entry name" value="YXKO-related"/>
    <property type="match status" value="1"/>
</dbReference>